<evidence type="ECO:0000256" key="14">
    <source>
        <dbReference type="SAM" id="MobiDB-lite"/>
    </source>
</evidence>
<accession>A0AAN9TF97</accession>
<evidence type="ECO:0000256" key="5">
    <source>
        <dbReference type="ARBA" id="ARBA00022741"/>
    </source>
</evidence>
<dbReference type="FunFam" id="3.40.50.720:FF:000165">
    <property type="entry name" value="3-ketodihydrosphingosine reductase"/>
    <property type="match status" value="1"/>
</dbReference>
<dbReference type="Gene3D" id="3.40.50.720">
    <property type="entry name" value="NAD(P)-binding Rossmann-like Domain"/>
    <property type="match status" value="1"/>
</dbReference>
<dbReference type="GO" id="GO:0005789">
    <property type="term" value="C:endoplasmic reticulum membrane"/>
    <property type="evidence" value="ECO:0007669"/>
    <property type="project" value="TreeGrafter"/>
</dbReference>
<evidence type="ECO:0000256" key="9">
    <source>
        <dbReference type="ARBA" id="ARBA00023002"/>
    </source>
</evidence>
<comment type="catalytic activity">
    <reaction evidence="13">
        <text>sphinganine + NADP(+) = 3-oxosphinganine + NADPH + H(+)</text>
        <dbReference type="Rhea" id="RHEA:22640"/>
        <dbReference type="ChEBI" id="CHEBI:15378"/>
        <dbReference type="ChEBI" id="CHEBI:57783"/>
        <dbReference type="ChEBI" id="CHEBI:57817"/>
        <dbReference type="ChEBI" id="CHEBI:58299"/>
        <dbReference type="ChEBI" id="CHEBI:58349"/>
        <dbReference type="EC" id="1.1.1.102"/>
    </reaction>
    <physiologicalReaction direction="right-to-left" evidence="13">
        <dbReference type="Rhea" id="RHEA:22642"/>
    </physiologicalReaction>
</comment>
<keyword evidence="16" id="KW-1185">Reference proteome</keyword>
<dbReference type="Pfam" id="PF00106">
    <property type="entry name" value="adh_short"/>
    <property type="match status" value="1"/>
</dbReference>
<comment type="pathway">
    <text evidence="3">Sphingolipid metabolism.</text>
</comment>
<keyword evidence="7" id="KW-0521">NADP</keyword>
<dbReference type="InterPro" id="IPR036291">
    <property type="entry name" value="NAD(P)-bd_dom_sf"/>
</dbReference>
<dbReference type="Proteomes" id="UP001367676">
    <property type="component" value="Unassembled WGS sequence"/>
</dbReference>
<dbReference type="GO" id="GO:0000166">
    <property type="term" value="F:nucleotide binding"/>
    <property type="evidence" value="ECO:0007669"/>
    <property type="project" value="UniProtKB-KW"/>
</dbReference>
<evidence type="ECO:0000256" key="12">
    <source>
        <dbReference type="ARBA" id="ARBA00044737"/>
    </source>
</evidence>
<evidence type="ECO:0000256" key="1">
    <source>
        <dbReference type="ARBA" id="ARBA00004240"/>
    </source>
</evidence>
<keyword evidence="5" id="KW-0547">Nucleotide-binding</keyword>
<sequence>MCSACAVTGGSSGIGKCVAIEAAKLGANVTIIARDSNKLQAATDKIKTYVIHESQRISYLSLDISRDYPFVKKCLHNLEVELGPIYILFSCAGTAICGTVEQLSIEDANYLINLNFLGTLHVVKALIPSFKSQKEGFIAITASQAALLGIYGYSTYCCTKFALRGLAECLHMELKPYNISVTLALPPDTDTPGFENEEKSKPEATREISQKGGLFKPEIVAAQIVKDVLGKKFFSTVGLDGAMLTVLCSGMSPASSILRLLYESCFMGVLRLISHYIHYDMAKIVTKHENIEVQEKIDT</sequence>
<comment type="caution">
    <text evidence="15">The sequence shown here is derived from an EMBL/GenBank/DDBJ whole genome shotgun (WGS) entry which is preliminary data.</text>
</comment>
<protein>
    <recommendedName>
        <fullName evidence="11">3-dehydrosphinganine reductase</fullName>
        <ecNumber evidence="11">1.1.1.102</ecNumber>
    </recommendedName>
</protein>
<proteinExistence type="inferred from homology"/>
<name>A0AAN9TF97_9HEMI</name>
<evidence type="ECO:0000256" key="11">
    <source>
        <dbReference type="ARBA" id="ARBA00026112"/>
    </source>
</evidence>
<evidence type="ECO:0000256" key="8">
    <source>
        <dbReference type="ARBA" id="ARBA00022919"/>
    </source>
</evidence>
<evidence type="ECO:0000256" key="3">
    <source>
        <dbReference type="ARBA" id="ARBA00004991"/>
    </source>
</evidence>
<evidence type="ECO:0000256" key="6">
    <source>
        <dbReference type="ARBA" id="ARBA00022824"/>
    </source>
</evidence>
<dbReference type="InterPro" id="IPR020904">
    <property type="entry name" value="Sc_DH/Rdtase_CS"/>
</dbReference>
<reference evidence="15 16" key="1">
    <citation type="submission" date="2024-03" db="EMBL/GenBank/DDBJ databases">
        <title>Adaptation during the transition from Ophiocordyceps entomopathogen to insect associate is accompanied by gene loss and intensified selection.</title>
        <authorList>
            <person name="Ward C.M."/>
            <person name="Onetto C.A."/>
            <person name="Borneman A.R."/>
        </authorList>
    </citation>
    <scope>NUCLEOTIDE SEQUENCE [LARGE SCALE GENOMIC DNA]</scope>
    <source>
        <strain evidence="15">AWRI1</strain>
        <tissue evidence="15">Single Adult Female</tissue>
    </source>
</reference>
<dbReference type="PANTHER" id="PTHR43550">
    <property type="entry name" value="3-KETODIHYDROSPHINGOSINE REDUCTASE"/>
    <property type="match status" value="1"/>
</dbReference>
<evidence type="ECO:0000256" key="10">
    <source>
        <dbReference type="ARBA" id="ARBA00023098"/>
    </source>
</evidence>
<gene>
    <name evidence="15" type="ORF">V9T40_001688</name>
</gene>
<dbReference type="PRINTS" id="PR00081">
    <property type="entry name" value="GDHRDH"/>
</dbReference>
<evidence type="ECO:0000256" key="7">
    <source>
        <dbReference type="ARBA" id="ARBA00022857"/>
    </source>
</evidence>
<evidence type="ECO:0000256" key="13">
    <source>
        <dbReference type="ARBA" id="ARBA00048930"/>
    </source>
</evidence>
<organism evidence="15 16">
    <name type="scientific">Parthenolecanium corni</name>
    <dbReference type="NCBI Taxonomy" id="536013"/>
    <lineage>
        <taxon>Eukaryota</taxon>
        <taxon>Metazoa</taxon>
        <taxon>Ecdysozoa</taxon>
        <taxon>Arthropoda</taxon>
        <taxon>Hexapoda</taxon>
        <taxon>Insecta</taxon>
        <taxon>Pterygota</taxon>
        <taxon>Neoptera</taxon>
        <taxon>Paraneoptera</taxon>
        <taxon>Hemiptera</taxon>
        <taxon>Sternorrhyncha</taxon>
        <taxon>Coccoidea</taxon>
        <taxon>Coccidae</taxon>
        <taxon>Parthenolecanium</taxon>
    </lineage>
</organism>
<dbReference type="EMBL" id="JBBCAQ010000022">
    <property type="protein sequence ID" value="KAK7590075.1"/>
    <property type="molecule type" value="Genomic_DNA"/>
</dbReference>
<evidence type="ECO:0000313" key="16">
    <source>
        <dbReference type="Proteomes" id="UP001367676"/>
    </source>
</evidence>
<evidence type="ECO:0000313" key="15">
    <source>
        <dbReference type="EMBL" id="KAK7590075.1"/>
    </source>
</evidence>
<dbReference type="CDD" id="cd08939">
    <property type="entry name" value="KDSR-like_SDR_c"/>
    <property type="match status" value="1"/>
</dbReference>
<dbReference type="GO" id="GO:0047560">
    <property type="term" value="F:3-dehydrosphinganine reductase activity"/>
    <property type="evidence" value="ECO:0007669"/>
    <property type="project" value="UniProtKB-EC"/>
</dbReference>
<comment type="function">
    <text evidence="12">Catalyzes the reduction of 3'-oxosphinganine (3-ketodihydrosphingosine/KDS) to sphinganine (dihydrosphingosine/DHS), the second step of de novo sphingolipid biosynthesis.</text>
</comment>
<evidence type="ECO:0000256" key="4">
    <source>
        <dbReference type="ARBA" id="ARBA00006484"/>
    </source>
</evidence>
<dbReference type="PROSITE" id="PS00061">
    <property type="entry name" value="ADH_SHORT"/>
    <property type="match status" value="1"/>
</dbReference>
<feature type="compositionally biased region" description="Basic and acidic residues" evidence="14">
    <location>
        <begin position="196"/>
        <end position="208"/>
    </location>
</feature>
<comment type="subcellular location">
    <subcellularLocation>
        <location evidence="1">Endoplasmic reticulum</location>
    </subcellularLocation>
</comment>
<dbReference type="InterPro" id="IPR002347">
    <property type="entry name" value="SDR_fam"/>
</dbReference>
<dbReference type="PANTHER" id="PTHR43550:SF3">
    <property type="entry name" value="3-KETODIHYDROSPHINGOSINE REDUCTASE"/>
    <property type="match status" value="1"/>
</dbReference>
<keyword evidence="6" id="KW-0256">Endoplasmic reticulum</keyword>
<evidence type="ECO:0000256" key="2">
    <source>
        <dbReference type="ARBA" id="ARBA00004760"/>
    </source>
</evidence>
<keyword evidence="8" id="KW-0746">Sphingolipid metabolism</keyword>
<comment type="pathway">
    <text evidence="2">Lipid metabolism; sphingolipid metabolism.</text>
</comment>
<dbReference type="GO" id="GO:0030148">
    <property type="term" value="P:sphingolipid biosynthetic process"/>
    <property type="evidence" value="ECO:0007669"/>
    <property type="project" value="InterPro"/>
</dbReference>
<comment type="similarity">
    <text evidence="4">Belongs to the short-chain dehydrogenases/reductases (SDR) family.</text>
</comment>
<feature type="region of interest" description="Disordered" evidence="14">
    <location>
        <begin position="189"/>
        <end position="208"/>
    </location>
</feature>
<keyword evidence="9" id="KW-0560">Oxidoreductase</keyword>
<dbReference type="EC" id="1.1.1.102" evidence="11"/>
<dbReference type="SUPFAM" id="SSF51735">
    <property type="entry name" value="NAD(P)-binding Rossmann-fold domains"/>
    <property type="match status" value="1"/>
</dbReference>
<dbReference type="InterPro" id="IPR045022">
    <property type="entry name" value="KDSR-like"/>
</dbReference>
<dbReference type="GO" id="GO:0006666">
    <property type="term" value="P:3-keto-sphinganine metabolic process"/>
    <property type="evidence" value="ECO:0007669"/>
    <property type="project" value="InterPro"/>
</dbReference>
<dbReference type="AlphaFoldDB" id="A0AAN9TF97"/>
<keyword evidence="10" id="KW-0443">Lipid metabolism</keyword>